<proteinExistence type="predicted"/>
<sequence>MTEHRHAEDALQVPPPRADQPPEGRPGDQEAVGADTRDERAEQQWQGQEREERIQDDRTREGRWEDRTEDEHMAQARASQEGMPEQGRRQPMTDADPESPQDDTRYRDPYETRTPDDVLATGTRATDADMRTGDTGMTGDMRTGGERAETAGSAGVETRSEQAAFMLDQDPEQMRLRWREVQACFVDDPRLSVERADTLVDELLSTLTSQAGHLRDRWKNASGSDTEQLRQALREYRSMLDRLLTLTSAER</sequence>
<evidence type="ECO:0000313" key="3">
    <source>
        <dbReference type="Proteomes" id="UP001597368"/>
    </source>
</evidence>
<reference evidence="3" key="1">
    <citation type="journal article" date="2019" name="Int. J. Syst. Evol. Microbiol.">
        <title>The Global Catalogue of Microorganisms (GCM) 10K type strain sequencing project: providing services to taxonomists for standard genome sequencing and annotation.</title>
        <authorList>
            <consortium name="The Broad Institute Genomics Platform"/>
            <consortium name="The Broad Institute Genome Sequencing Center for Infectious Disease"/>
            <person name="Wu L."/>
            <person name="Ma J."/>
        </authorList>
    </citation>
    <scope>NUCLEOTIDE SEQUENCE [LARGE SCALE GENOMIC DNA]</scope>
    <source>
        <strain evidence="3">ICMP 6774ER</strain>
    </source>
</reference>
<accession>A0ABW4T8V4</accession>
<evidence type="ECO:0000256" key="1">
    <source>
        <dbReference type="SAM" id="MobiDB-lite"/>
    </source>
</evidence>
<feature type="compositionally biased region" description="Basic and acidic residues" evidence="1">
    <location>
        <begin position="35"/>
        <end position="74"/>
    </location>
</feature>
<dbReference type="Proteomes" id="UP001597368">
    <property type="component" value="Unassembled WGS sequence"/>
</dbReference>
<protein>
    <submittedName>
        <fullName evidence="2">Uncharacterized protein</fullName>
    </submittedName>
</protein>
<organism evidence="2 3">
    <name type="scientific">Nonomuraea mangrovi</name>
    <dbReference type="NCBI Taxonomy" id="2316207"/>
    <lineage>
        <taxon>Bacteria</taxon>
        <taxon>Bacillati</taxon>
        <taxon>Actinomycetota</taxon>
        <taxon>Actinomycetes</taxon>
        <taxon>Streptosporangiales</taxon>
        <taxon>Streptosporangiaceae</taxon>
        <taxon>Nonomuraea</taxon>
    </lineage>
</organism>
<feature type="compositionally biased region" description="Basic and acidic residues" evidence="1">
    <location>
        <begin position="102"/>
        <end position="116"/>
    </location>
</feature>
<dbReference type="RefSeq" id="WP_379578799.1">
    <property type="nucleotide sequence ID" value="NZ_JBHUFV010000061.1"/>
</dbReference>
<evidence type="ECO:0000313" key="2">
    <source>
        <dbReference type="EMBL" id="MFD1937530.1"/>
    </source>
</evidence>
<keyword evidence="3" id="KW-1185">Reference proteome</keyword>
<name>A0ABW4T8V4_9ACTN</name>
<dbReference type="EMBL" id="JBHUFV010000061">
    <property type="protein sequence ID" value="MFD1937530.1"/>
    <property type="molecule type" value="Genomic_DNA"/>
</dbReference>
<gene>
    <name evidence="2" type="ORF">ACFSKW_39290</name>
</gene>
<comment type="caution">
    <text evidence="2">The sequence shown here is derived from an EMBL/GenBank/DDBJ whole genome shotgun (WGS) entry which is preliminary data.</text>
</comment>
<feature type="region of interest" description="Disordered" evidence="1">
    <location>
        <begin position="1"/>
        <end position="156"/>
    </location>
</feature>